<dbReference type="GO" id="GO:0005829">
    <property type="term" value="C:cytosol"/>
    <property type="evidence" value="ECO:0007669"/>
    <property type="project" value="TreeGrafter"/>
</dbReference>
<dbReference type="PANTHER" id="PTHR43176">
    <property type="entry name" value="3-HYDROXYISOBUTYRYL-COA HYDROLASE-RELATED"/>
    <property type="match status" value="1"/>
</dbReference>
<dbReference type="GO" id="GO:0006574">
    <property type="term" value="P:L-valine catabolic process"/>
    <property type="evidence" value="ECO:0007669"/>
    <property type="project" value="TreeGrafter"/>
</dbReference>
<dbReference type="InterPro" id="IPR032259">
    <property type="entry name" value="HIBYL-CoA-H"/>
</dbReference>
<dbReference type="SUPFAM" id="SSF52096">
    <property type="entry name" value="ClpP/crotonase"/>
    <property type="match status" value="1"/>
</dbReference>
<gene>
    <name evidence="5" type="ORF">H3H39_16625</name>
</gene>
<dbReference type="GO" id="GO:0003860">
    <property type="term" value="F:3-hydroxyisobutyryl-CoA hydrolase activity"/>
    <property type="evidence" value="ECO:0007669"/>
    <property type="project" value="UniProtKB-EC"/>
</dbReference>
<comment type="catalytic activity">
    <reaction evidence="1">
        <text>3-hydroxy-2-methylpropanoyl-CoA + H2O = 3-hydroxy-2-methylpropanoate + CoA + H(+)</text>
        <dbReference type="Rhea" id="RHEA:20888"/>
        <dbReference type="ChEBI" id="CHEBI:11805"/>
        <dbReference type="ChEBI" id="CHEBI:15377"/>
        <dbReference type="ChEBI" id="CHEBI:15378"/>
        <dbReference type="ChEBI" id="CHEBI:57287"/>
        <dbReference type="ChEBI" id="CHEBI:57340"/>
        <dbReference type="EC" id="3.1.2.4"/>
    </reaction>
</comment>
<reference evidence="5 6" key="1">
    <citation type="submission" date="2020-07" db="EMBL/GenBank/DDBJ databases">
        <title>Novel species isolated from subtropical streams in China.</title>
        <authorList>
            <person name="Lu H."/>
        </authorList>
    </citation>
    <scope>NUCLEOTIDE SEQUENCE [LARGE SCALE GENOMIC DNA]</scope>
    <source>
        <strain evidence="5 6">LX47W</strain>
    </source>
</reference>
<dbReference type="EMBL" id="JACEZU010000008">
    <property type="protein sequence ID" value="MBA5688670.1"/>
    <property type="molecule type" value="Genomic_DNA"/>
</dbReference>
<dbReference type="PANTHER" id="PTHR43176:SF3">
    <property type="entry name" value="3-HYDROXYISOBUTYRYL-COA HYDROLASE, MITOCHONDRIAL"/>
    <property type="match status" value="1"/>
</dbReference>
<dbReference type="GO" id="GO:0016853">
    <property type="term" value="F:isomerase activity"/>
    <property type="evidence" value="ECO:0007669"/>
    <property type="project" value="UniProtKB-KW"/>
</dbReference>
<dbReference type="Proteomes" id="UP000573499">
    <property type="component" value="Unassembled WGS sequence"/>
</dbReference>
<evidence type="ECO:0000259" key="4">
    <source>
        <dbReference type="Pfam" id="PF16113"/>
    </source>
</evidence>
<evidence type="ECO:0000313" key="6">
    <source>
        <dbReference type="Proteomes" id="UP000573499"/>
    </source>
</evidence>
<dbReference type="Gene3D" id="3.90.226.10">
    <property type="entry name" value="2-enoyl-CoA Hydratase, Chain A, domain 1"/>
    <property type="match status" value="1"/>
</dbReference>
<sequence>MHGVAPAPVLAETRLAANGRLIGLLTLNAEKTLNAVSLPMIELLAQHLSAWADDDRIAMVVLQGAGDKAFCAGGDLHNLYRTMRAQRDTPHSGAVDGNPYANDFFSREYRLDYQIHTYKKPVLCWGHGIVMGGGIGLMAGASHRVATERTRLSMPEVRIGLFPDVGGSWFLNRMPGRAGRFLALTGIAIEAADARYVGLANHVLPHGARHDVLDALLTQPWSDDSDANHALVGHVLRRTEARGREPGCPQTGPLRQHQQLIDALCGGDTVEQALAALAALVTDHPWLAKAAGAPKDASPGAMRLAWRMLETAKDMSLADVFRLEYGVALHCAAQGDFAEGIRALLIDKDMAPRWLPASSTDTFLDNPWTNTPHPLADIH</sequence>
<comment type="caution">
    <text evidence="5">The sequence shown here is derived from an EMBL/GenBank/DDBJ whole genome shotgun (WGS) entry which is preliminary data.</text>
</comment>
<dbReference type="NCBIfam" id="NF004127">
    <property type="entry name" value="PRK05617.1"/>
    <property type="match status" value="1"/>
</dbReference>
<keyword evidence="5" id="KW-0413">Isomerase</keyword>
<keyword evidence="6" id="KW-1185">Reference proteome</keyword>
<name>A0A7W2FBN8_9BURK</name>
<evidence type="ECO:0000256" key="2">
    <source>
        <dbReference type="ARBA" id="ARBA00011915"/>
    </source>
</evidence>
<dbReference type="InterPro" id="IPR045004">
    <property type="entry name" value="ECH_dom"/>
</dbReference>
<proteinExistence type="predicted"/>
<keyword evidence="3" id="KW-0378">Hydrolase</keyword>
<dbReference type="EC" id="3.1.2.4" evidence="2"/>
<dbReference type="CDD" id="cd06558">
    <property type="entry name" value="crotonase-like"/>
    <property type="match status" value="1"/>
</dbReference>
<dbReference type="AlphaFoldDB" id="A0A7W2FBN8"/>
<dbReference type="InterPro" id="IPR029045">
    <property type="entry name" value="ClpP/crotonase-like_dom_sf"/>
</dbReference>
<organism evidence="5 6">
    <name type="scientific">Rugamonas apoptosis</name>
    <dbReference type="NCBI Taxonomy" id="2758570"/>
    <lineage>
        <taxon>Bacteria</taxon>
        <taxon>Pseudomonadati</taxon>
        <taxon>Pseudomonadota</taxon>
        <taxon>Betaproteobacteria</taxon>
        <taxon>Burkholderiales</taxon>
        <taxon>Oxalobacteraceae</taxon>
        <taxon>Telluria group</taxon>
        <taxon>Rugamonas</taxon>
    </lineage>
</organism>
<evidence type="ECO:0000313" key="5">
    <source>
        <dbReference type="EMBL" id="MBA5688670.1"/>
    </source>
</evidence>
<dbReference type="Pfam" id="PF16113">
    <property type="entry name" value="ECH_2"/>
    <property type="match status" value="1"/>
</dbReference>
<evidence type="ECO:0000256" key="1">
    <source>
        <dbReference type="ARBA" id="ARBA00001709"/>
    </source>
</evidence>
<accession>A0A7W2FBN8</accession>
<protein>
    <recommendedName>
        <fullName evidence="2">3-hydroxyisobutyryl-CoA hydrolase</fullName>
        <ecNumber evidence="2">3.1.2.4</ecNumber>
    </recommendedName>
</protein>
<feature type="domain" description="Enoyl-CoA hydratase/isomerase" evidence="4">
    <location>
        <begin position="23"/>
        <end position="361"/>
    </location>
</feature>
<evidence type="ECO:0000256" key="3">
    <source>
        <dbReference type="ARBA" id="ARBA00022801"/>
    </source>
</evidence>